<accession>A0A0D2DKD3</accession>
<dbReference type="RefSeq" id="XP_016256420.1">
    <property type="nucleotide sequence ID" value="XM_016413188.1"/>
</dbReference>
<dbReference type="HOGENOM" id="CLU_1124549_0_0_1"/>
<gene>
    <name evidence="1" type="ORF">PV06_11501</name>
</gene>
<dbReference type="Proteomes" id="UP000053342">
    <property type="component" value="Unassembled WGS sequence"/>
</dbReference>
<dbReference type="AlphaFoldDB" id="A0A0D2DKD3"/>
<evidence type="ECO:0000313" key="1">
    <source>
        <dbReference type="EMBL" id="KIW36204.1"/>
    </source>
</evidence>
<proteinExistence type="predicted"/>
<evidence type="ECO:0000313" key="2">
    <source>
        <dbReference type="Proteomes" id="UP000053342"/>
    </source>
</evidence>
<dbReference type="EMBL" id="KN847368">
    <property type="protein sequence ID" value="KIW36204.1"/>
    <property type="molecule type" value="Genomic_DNA"/>
</dbReference>
<keyword evidence="2" id="KW-1185">Reference proteome</keyword>
<organism evidence="1 2">
    <name type="scientific">Exophiala oligosperma</name>
    <dbReference type="NCBI Taxonomy" id="215243"/>
    <lineage>
        <taxon>Eukaryota</taxon>
        <taxon>Fungi</taxon>
        <taxon>Dikarya</taxon>
        <taxon>Ascomycota</taxon>
        <taxon>Pezizomycotina</taxon>
        <taxon>Eurotiomycetes</taxon>
        <taxon>Chaetothyriomycetidae</taxon>
        <taxon>Chaetothyriales</taxon>
        <taxon>Herpotrichiellaceae</taxon>
        <taxon>Exophiala</taxon>
    </lineage>
</organism>
<dbReference type="VEuPathDB" id="FungiDB:PV06_11501"/>
<sequence>MPPAHLEPDDMITLGQQCISLDIRLEVHRFCDKLQELAATGEPAIMVITKFFILFTGKLYTMAIEQSTTPIPTNLQNKWTERTGCGCEMCLQLDFSSAIPHKKSYRSLIDRGIDQGIDQGIGQPFWKENEPENETQVEPGFTLKIRKTVRAWSHALKVWEQDRDVTQPKFDKATDDEGLRDGLRVCLDRLGEDECGLSV</sequence>
<dbReference type="GeneID" id="27363575"/>
<protein>
    <submittedName>
        <fullName evidence="1">Uncharacterized protein</fullName>
    </submittedName>
</protein>
<reference evidence="1 2" key="1">
    <citation type="submission" date="2015-01" db="EMBL/GenBank/DDBJ databases">
        <title>The Genome Sequence of Exophiala oligosperma CBS72588.</title>
        <authorList>
            <consortium name="The Broad Institute Genomics Platform"/>
            <person name="Cuomo C."/>
            <person name="de Hoog S."/>
            <person name="Gorbushina A."/>
            <person name="Stielow B."/>
            <person name="Teixiera M."/>
            <person name="Abouelleil A."/>
            <person name="Chapman S.B."/>
            <person name="Priest M."/>
            <person name="Young S.K."/>
            <person name="Wortman J."/>
            <person name="Nusbaum C."/>
            <person name="Birren B."/>
        </authorList>
    </citation>
    <scope>NUCLEOTIDE SEQUENCE [LARGE SCALE GENOMIC DNA]</scope>
    <source>
        <strain evidence="1 2">CBS 72588</strain>
    </source>
</reference>
<name>A0A0D2DKD3_9EURO</name>